<accession>A0ABU9WW99</accession>
<protein>
    <recommendedName>
        <fullName evidence="4">Putative pterin-4-alpha-carbinolamine dehydratase</fullName>
        <ecNumber evidence="3">4.2.1.96</ecNumber>
    </recommendedName>
</protein>
<comment type="caution">
    <text evidence="6">The sequence shown here is derived from an EMBL/GenBank/DDBJ whole genome shotgun (WGS) entry which is preliminary data.</text>
</comment>
<sequence>MDVLSDEQLEGELARLPGWRATPEGLAAVYRLPSAAAALRFIAAVGEVAEELGHHPDLDWRYNRVVLRFATHDAGGKITTLDAAAAHRCLVHAETLDATAQPERLPGAGGAGG</sequence>
<evidence type="ECO:0000313" key="7">
    <source>
        <dbReference type="Proteomes" id="UP001422074"/>
    </source>
</evidence>
<evidence type="ECO:0000256" key="2">
    <source>
        <dbReference type="ARBA" id="ARBA00006472"/>
    </source>
</evidence>
<dbReference type="CDD" id="cd00488">
    <property type="entry name" value="PCD_DCoH"/>
    <property type="match status" value="1"/>
</dbReference>
<dbReference type="InterPro" id="IPR036428">
    <property type="entry name" value="PCD_sf"/>
</dbReference>
<dbReference type="InterPro" id="IPR001533">
    <property type="entry name" value="Pterin_deHydtase"/>
</dbReference>
<keyword evidence="5" id="KW-0456">Lyase</keyword>
<dbReference type="EC" id="4.2.1.96" evidence="3"/>
<comment type="similarity">
    <text evidence="2">Belongs to the pterin-4-alpha-carbinolamine dehydratase family.</text>
</comment>
<name>A0ABU9WW99_9MICC</name>
<comment type="catalytic activity">
    <reaction evidence="1">
        <text>(4aS,6R)-4a-hydroxy-L-erythro-5,6,7,8-tetrahydrobiopterin = (6R)-L-erythro-6,7-dihydrobiopterin + H2O</text>
        <dbReference type="Rhea" id="RHEA:11920"/>
        <dbReference type="ChEBI" id="CHEBI:15377"/>
        <dbReference type="ChEBI" id="CHEBI:15642"/>
        <dbReference type="ChEBI" id="CHEBI:43120"/>
        <dbReference type="EC" id="4.2.1.96"/>
    </reaction>
</comment>
<proteinExistence type="inferred from homology"/>
<evidence type="ECO:0000256" key="1">
    <source>
        <dbReference type="ARBA" id="ARBA00001554"/>
    </source>
</evidence>
<dbReference type="EMBL" id="JBDFRB010000002">
    <property type="protein sequence ID" value="MEN2743448.1"/>
    <property type="molecule type" value="Genomic_DNA"/>
</dbReference>
<dbReference type="RefSeq" id="WP_345882978.1">
    <property type="nucleotide sequence ID" value="NZ_JBDFRB010000002.1"/>
</dbReference>
<evidence type="ECO:0000256" key="5">
    <source>
        <dbReference type="ARBA" id="ARBA00023239"/>
    </source>
</evidence>
<reference evidence="6 7" key="1">
    <citation type="submission" date="2024-05" db="EMBL/GenBank/DDBJ databases">
        <title>Sinomonas sp. nov., isolated from a waste landfill.</title>
        <authorList>
            <person name="Zhao Y."/>
        </authorList>
    </citation>
    <scope>NUCLEOTIDE SEQUENCE [LARGE SCALE GENOMIC DNA]</scope>
    <source>
        <strain evidence="6 7">CCTCC AB2014300</strain>
    </source>
</reference>
<dbReference type="SUPFAM" id="SSF55248">
    <property type="entry name" value="PCD-like"/>
    <property type="match status" value="1"/>
</dbReference>
<organism evidence="6 7">
    <name type="scientific">Sinomonas halotolerans</name>
    <dbReference type="NCBI Taxonomy" id="1644133"/>
    <lineage>
        <taxon>Bacteria</taxon>
        <taxon>Bacillati</taxon>
        <taxon>Actinomycetota</taxon>
        <taxon>Actinomycetes</taxon>
        <taxon>Micrococcales</taxon>
        <taxon>Micrococcaceae</taxon>
        <taxon>Sinomonas</taxon>
    </lineage>
</organism>
<gene>
    <name evidence="6" type="ORF">ABCQ75_02700</name>
</gene>
<dbReference type="Proteomes" id="UP001422074">
    <property type="component" value="Unassembled WGS sequence"/>
</dbReference>
<dbReference type="Pfam" id="PF01329">
    <property type="entry name" value="Pterin_4a"/>
    <property type="match status" value="1"/>
</dbReference>
<dbReference type="Gene3D" id="3.30.1360.20">
    <property type="entry name" value="Transcriptional coactivator/pterin dehydratase"/>
    <property type="match status" value="1"/>
</dbReference>
<evidence type="ECO:0000256" key="4">
    <source>
        <dbReference type="ARBA" id="ARBA00021735"/>
    </source>
</evidence>
<keyword evidence="7" id="KW-1185">Reference proteome</keyword>
<evidence type="ECO:0000256" key="3">
    <source>
        <dbReference type="ARBA" id="ARBA00013252"/>
    </source>
</evidence>
<evidence type="ECO:0000313" key="6">
    <source>
        <dbReference type="EMBL" id="MEN2743448.1"/>
    </source>
</evidence>